<dbReference type="PROSITE" id="PS50054">
    <property type="entry name" value="TYR_PHOSPHATASE_DUAL"/>
    <property type="match status" value="1"/>
</dbReference>
<accession>A0A1Y3B239</accession>
<sequence>VQKILNVTSEIDNYFPGYFDYYNIRVEDDEATDMLRHLNDTYYYIRKAKDEGVKVLVHCKKGISRSASVVVAYIMKEKCYDLDEALRYVRTHRSTIRPNPAFLQQLIIYQGMLAASNNKNSMIWKSNSDSELQSSCVSNCDSHQSLSRGKNFLLQTRERVRNLFHRKAETDKENAFRFHRRKSWPPKCDTKDNELIFQPPSNNRKREISIRSIRKQWPKDNSPTDQELSRIDLFKRLEIKGSRVRERIENFENKLPANSVIGVPTIGVGNPIAMNRETKNSAGSLFFKKNILPKNGLVSNLACQFESKESTTTNETCDSSEWNTCDGDQVKLDAPSTLFYSRLMKPPIPPPSTATCGGTTAAHSLTQIDDQIECLSAYLSPSCENHAHYPTSAVYSQFSYKTSSGLLKRALSYDQMIMLDNKHCHIHPPLSSTTVLSSDSSLKKSKKSLAVRSSMDSNNNDDDCDRAFVLPGHNDQWSRNEMLTRHQLSQPLHRTYSLPNMADDYQSNESKATFNRHKGRCGNSCRKSASNHHNKRSSIEWQLAQVSKTMALMTPLDLQFLRQMTCHRCNNEAKCSHIDEFVPRRTERRETYKQHPSAASPNTTASIICSDKSDQPSDQHPTSFDGQFKLSKSFNHPSSSMKSSIESTIMSTTLTAEKKSKKTYGKSHPLDNHFLSYNNKQNFHVQIDNHLIKVTRGFGGVNHETIRILNEEKAYNNVFADECRQQNRTLRNNNELLSSTIESYSIGLLYDHLISMIQKRMDKQDEIFVSKCREISNQNRAMKPTDFGAQKAFENFATSDTIIAKFNELQSPLLCTPLAKLNCMRQTLDAINDELKRTVDQHKCPFAVNGPRDKIYIMSDDLLAAVICSLSICQPSRFCSIIEFIHSFSWYLPQNSELGYSFVTFKVAKEYIVNYSHEHTGSQNNQNTQQQQTITTKSRLDKDLSSLDEEIDKMTKIMGRNSPTTNSPTNSSKQTSDHQELGYVQHNLENKYKIIKFY</sequence>
<dbReference type="SUPFAM" id="SSF109993">
    <property type="entry name" value="VPS9 domain"/>
    <property type="match status" value="1"/>
</dbReference>
<feature type="domain" description="Tyrosine specific protein phosphatases" evidence="8">
    <location>
        <begin position="29"/>
        <end position="93"/>
    </location>
</feature>
<evidence type="ECO:0000256" key="5">
    <source>
        <dbReference type="ARBA" id="ARBA00048336"/>
    </source>
</evidence>
<feature type="domain" description="Tyrosine-protein phosphatase" evidence="7">
    <location>
        <begin position="1"/>
        <end position="115"/>
    </location>
</feature>
<dbReference type="PROSITE" id="PS00383">
    <property type="entry name" value="TYR_PHOSPHATASE_1"/>
    <property type="match status" value="1"/>
</dbReference>
<dbReference type="PROSITE" id="PS51205">
    <property type="entry name" value="VPS9"/>
    <property type="match status" value="1"/>
</dbReference>
<dbReference type="InterPro" id="IPR003123">
    <property type="entry name" value="VPS9"/>
</dbReference>
<dbReference type="GO" id="GO:0030837">
    <property type="term" value="P:negative regulation of actin filament polymerization"/>
    <property type="evidence" value="ECO:0007669"/>
    <property type="project" value="InterPro"/>
</dbReference>
<evidence type="ECO:0000313" key="10">
    <source>
        <dbReference type="EMBL" id="OTF73696.1"/>
    </source>
</evidence>
<dbReference type="Gene3D" id="1.20.1050.80">
    <property type="entry name" value="VPS9 domain"/>
    <property type="match status" value="1"/>
</dbReference>
<evidence type="ECO:0000259" key="8">
    <source>
        <dbReference type="PROSITE" id="PS50056"/>
    </source>
</evidence>
<keyword evidence="3" id="KW-0378">Hydrolase</keyword>
<evidence type="ECO:0000256" key="4">
    <source>
        <dbReference type="ARBA" id="ARBA00022912"/>
    </source>
</evidence>
<dbReference type="InterPro" id="IPR003595">
    <property type="entry name" value="Tyr_Pase_cat"/>
</dbReference>
<keyword evidence="4" id="KW-0904">Protein phosphatase</keyword>
<feature type="region of interest" description="Disordered" evidence="6">
    <location>
        <begin position="919"/>
        <end position="939"/>
    </location>
</feature>
<dbReference type="InterPro" id="IPR037191">
    <property type="entry name" value="VPS9_dom_sf"/>
</dbReference>
<dbReference type="GO" id="GO:0004722">
    <property type="term" value="F:protein serine/threonine phosphatase activity"/>
    <property type="evidence" value="ECO:0007669"/>
    <property type="project" value="UniProtKB-EC"/>
</dbReference>
<dbReference type="Gene3D" id="3.90.190.10">
    <property type="entry name" value="Protein tyrosine phosphatase superfamily"/>
    <property type="match status" value="1"/>
</dbReference>
<dbReference type="EMBL" id="MUJZ01050518">
    <property type="protein sequence ID" value="OTF73696.1"/>
    <property type="molecule type" value="Genomic_DNA"/>
</dbReference>
<evidence type="ECO:0000256" key="3">
    <source>
        <dbReference type="ARBA" id="ARBA00022801"/>
    </source>
</evidence>
<comment type="caution">
    <text evidence="10">The sequence shown here is derived from an EMBL/GenBank/DDBJ whole genome shotgun (WGS) entry which is preliminary data.</text>
</comment>
<dbReference type="EC" id="3.1.3.16" evidence="2"/>
<dbReference type="Proteomes" id="UP000194236">
    <property type="component" value="Unassembled WGS sequence"/>
</dbReference>
<feature type="region of interest" description="Disordered" evidence="6">
    <location>
        <begin position="585"/>
        <end position="627"/>
    </location>
</feature>
<name>A0A1Y3B239_EURMA</name>
<evidence type="ECO:0000256" key="6">
    <source>
        <dbReference type="SAM" id="MobiDB-lite"/>
    </source>
</evidence>
<dbReference type="InterPro" id="IPR029021">
    <property type="entry name" value="Prot-tyrosine_phosphatase-like"/>
</dbReference>
<dbReference type="FunFam" id="3.90.190.10:FF:000004">
    <property type="entry name" value="Protein phosphatase Slingshot homolog 2"/>
    <property type="match status" value="1"/>
</dbReference>
<feature type="compositionally biased region" description="Low complexity" evidence="6">
    <location>
        <begin position="961"/>
        <end position="972"/>
    </location>
</feature>
<feature type="compositionally biased region" description="Polar residues" evidence="6">
    <location>
        <begin position="618"/>
        <end position="627"/>
    </location>
</feature>
<feature type="domain" description="VPS9" evidence="9">
    <location>
        <begin position="762"/>
        <end position="921"/>
    </location>
</feature>
<dbReference type="AlphaFoldDB" id="A0A1Y3B239"/>
<feature type="compositionally biased region" description="Polar residues" evidence="6">
    <location>
        <begin position="597"/>
        <end position="607"/>
    </location>
</feature>
<feature type="compositionally biased region" description="Low complexity" evidence="6">
    <location>
        <begin position="923"/>
        <end position="936"/>
    </location>
</feature>
<dbReference type="PANTHER" id="PTHR45864">
    <property type="entry name" value="SLINGSHOT PROTEIN PHOSPHATASE HOMOLOG"/>
    <property type="match status" value="1"/>
</dbReference>
<dbReference type="SUPFAM" id="SSF52799">
    <property type="entry name" value="(Phosphotyrosine protein) phosphatases II"/>
    <property type="match status" value="1"/>
</dbReference>
<gene>
    <name evidence="10" type="ORF">BLA29_000919</name>
</gene>
<dbReference type="OrthoDB" id="411646at2759"/>
<reference evidence="10 11" key="1">
    <citation type="submission" date="2017-03" db="EMBL/GenBank/DDBJ databases">
        <title>Genome Survey of Euroglyphus maynei.</title>
        <authorList>
            <person name="Arlian L.G."/>
            <person name="Morgan M.S."/>
            <person name="Rider S.D."/>
        </authorList>
    </citation>
    <scope>NUCLEOTIDE SEQUENCE [LARGE SCALE GENOMIC DNA]</scope>
    <source>
        <strain evidence="10">Arlian Lab</strain>
        <tissue evidence="10">Whole body</tissue>
    </source>
</reference>
<feature type="region of interest" description="Disordered" evidence="6">
    <location>
        <begin position="955"/>
        <end position="983"/>
    </location>
</feature>
<dbReference type="Pfam" id="PF02204">
    <property type="entry name" value="VPS9"/>
    <property type="match status" value="1"/>
</dbReference>
<dbReference type="GO" id="GO:0003779">
    <property type="term" value="F:actin binding"/>
    <property type="evidence" value="ECO:0007669"/>
    <property type="project" value="InterPro"/>
</dbReference>
<dbReference type="InterPro" id="IPR020422">
    <property type="entry name" value="TYR_PHOSPHATASE_DUAL_dom"/>
</dbReference>
<proteinExistence type="inferred from homology"/>
<keyword evidence="11" id="KW-1185">Reference proteome</keyword>
<evidence type="ECO:0000256" key="1">
    <source>
        <dbReference type="ARBA" id="ARBA00009580"/>
    </source>
</evidence>
<evidence type="ECO:0000256" key="2">
    <source>
        <dbReference type="ARBA" id="ARBA00013081"/>
    </source>
</evidence>
<protein>
    <recommendedName>
        <fullName evidence="2">protein-serine/threonine phosphatase</fullName>
        <ecNumber evidence="2">3.1.3.16</ecNumber>
    </recommendedName>
</protein>
<dbReference type="InterPro" id="IPR000387">
    <property type="entry name" value="Tyr_Pase_dom"/>
</dbReference>
<dbReference type="PROSITE" id="PS50056">
    <property type="entry name" value="TYR_PHOSPHATASE_2"/>
    <property type="match status" value="1"/>
</dbReference>
<dbReference type="PANTHER" id="PTHR45864:SF2">
    <property type="entry name" value="PROTEIN PHOSPHATASE SLINGSHOT"/>
    <property type="match status" value="1"/>
</dbReference>
<dbReference type="SMART" id="SM00195">
    <property type="entry name" value="DSPc"/>
    <property type="match status" value="1"/>
</dbReference>
<organism evidence="10 11">
    <name type="scientific">Euroglyphus maynei</name>
    <name type="common">Mayne's house dust mite</name>
    <dbReference type="NCBI Taxonomy" id="6958"/>
    <lineage>
        <taxon>Eukaryota</taxon>
        <taxon>Metazoa</taxon>
        <taxon>Ecdysozoa</taxon>
        <taxon>Arthropoda</taxon>
        <taxon>Chelicerata</taxon>
        <taxon>Arachnida</taxon>
        <taxon>Acari</taxon>
        <taxon>Acariformes</taxon>
        <taxon>Sarcoptiformes</taxon>
        <taxon>Astigmata</taxon>
        <taxon>Psoroptidia</taxon>
        <taxon>Analgoidea</taxon>
        <taxon>Pyroglyphidae</taxon>
        <taxon>Pyroglyphinae</taxon>
        <taxon>Euroglyphus</taxon>
    </lineage>
</organism>
<evidence type="ECO:0000259" key="7">
    <source>
        <dbReference type="PROSITE" id="PS50054"/>
    </source>
</evidence>
<dbReference type="InterPro" id="IPR000340">
    <property type="entry name" value="Dual-sp_phosphatase_cat-dom"/>
</dbReference>
<evidence type="ECO:0000259" key="9">
    <source>
        <dbReference type="PROSITE" id="PS51205"/>
    </source>
</evidence>
<feature type="non-terminal residue" evidence="10">
    <location>
        <position position="1"/>
    </location>
</feature>
<comment type="similarity">
    <text evidence="1">Belongs to the protein-tyrosine phosphatase family.</text>
</comment>
<evidence type="ECO:0000313" key="11">
    <source>
        <dbReference type="Proteomes" id="UP000194236"/>
    </source>
</evidence>
<comment type="catalytic activity">
    <reaction evidence="5">
        <text>O-phospho-L-threonyl-[protein] + H2O = L-threonyl-[protein] + phosphate</text>
        <dbReference type="Rhea" id="RHEA:47004"/>
        <dbReference type="Rhea" id="RHEA-COMP:11060"/>
        <dbReference type="Rhea" id="RHEA-COMP:11605"/>
        <dbReference type="ChEBI" id="CHEBI:15377"/>
        <dbReference type="ChEBI" id="CHEBI:30013"/>
        <dbReference type="ChEBI" id="CHEBI:43474"/>
        <dbReference type="ChEBI" id="CHEBI:61977"/>
        <dbReference type="EC" id="3.1.3.16"/>
    </reaction>
</comment>
<dbReference type="InterPro" id="IPR043587">
    <property type="entry name" value="Phosphatase_SSH-like"/>
</dbReference>
<dbReference type="SMART" id="SM00404">
    <property type="entry name" value="PTPc_motif"/>
    <property type="match status" value="1"/>
</dbReference>
<dbReference type="Pfam" id="PF00782">
    <property type="entry name" value="DSPc"/>
    <property type="match status" value="1"/>
</dbReference>
<dbReference type="InterPro" id="IPR016130">
    <property type="entry name" value="Tyr_Pase_AS"/>
</dbReference>